<keyword evidence="1" id="KW-0479">Metal-binding</keyword>
<dbReference type="InterPro" id="IPR001841">
    <property type="entry name" value="Znf_RING"/>
</dbReference>
<dbReference type="eggNOG" id="ENOG502RB47">
    <property type="taxonomic scope" value="Eukaryota"/>
</dbReference>
<dbReference type="KEGG" id="aqu:100631405"/>
<dbReference type="GO" id="GO:0061630">
    <property type="term" value="F:ubiquitin protein ligase activity"/>
    <property type="evidence" value="ECO:0007669"/>
    <property type="project" value="TreeGrafter"/>
</dbReference>
<evidence type="ECO:0000256" key="4">
    <source>
        <dbReference type="PROSITE-ProRule" id="PRU00175"/>
    </source>
</evidence>
<dbReference type="InParanoid" id="A0A1X7UN60"/>
<keyword evidence="3" id="KW-0862">Zinc</keyword>
<dbReference type="Pfam" id="PF05605">
    <property type="entry name" value="zf-Di19"/>
    <property type="match status" value="1"/>
</dbReference>
<feature type="domain" description="RING-type" evidence="5">
    <location>
        <begin position="12"/>
        <end position="51"/>
    </location>
</feature>
<dbReference type="AlphaFoldDB" id="A0A1X7UN60"/>
<dbReference type="InterPro" id="IPR013083">
    <property type="entry name" value="Znf_RING/FYVE/PHD"/>
</dbReference>
<accession>A0A1X7UN60</accession>
<dbReference type="SMART" id="SM00184">
    <property type="entry name" value="RING"/>
    <property type="match status" value="1"/>
</dbReference>
<keyword evidence="7" id="KW-1185">Reference proteome</keyword>
<evidence type="ECO:0000256" key="1">
    <source>
        <dbReference type="ARBA" id="ARBA00022723"/>
    </source>
</evidence>
<evidence type="ECO:0000256" key="3">
    <source>
        <dbReference type="ARBA" id="ARBA00022833"/>
    </source>
</evidence>
<proteinExistence type="predicted"/>
<sequence>MDEDEFEAKYVCPICCEVFKNPVIAPCFHRFCKECIKKSISQSAPACPVCRINVRKRDLIEDKVTEREISISTVICKPCGQAFGLLYFNSHSVTCRKRTVPQSQFKHVNPASLPPNRSTFACPLCSKTNLDCLGLVKHCNERHKNDHSQVVCPICASMPWGSRSQVSSNFMSHLNMRHNFEYDTYVDYEQDDEESLRAAIEASLIEK</sequence>
<evidence type="ECO:0000313" key="6">
    <source>
        <dbReference type="EnsemblMetazoa" id="Aqu2.1.28847_001"/>
    </source>
</evidence>
<dbReference type="PANTHER" id="PTHR46016:SF1">
    <property type="entry name" value="RING-TYPE DOMAIN-CONTAINING PROTEIN"/>
    <property type="match status" value="1"/>
</dbReference>
<dbReference type="EnsemblMetazoa" id="XM_019997816.1">
    <property type="protein sequence ID" value="XP_019853375.1"/>
    <property type="gene ID" value="LOC100631405"/>
</dbReference>
<gene>
    <name evidence="6" type="primary">100631405</name>
</gene>
<organism evidence="6">
    <name type="scientific">Amphimedon queenslandica</name>
    <name type="common">Sponge</name>
    <dbReference type="NCBI Taxonomy" id="400682"/>
    <lineage>
        <taxon>Eukaryota</taxon>
        <taxon>Metazoa</taxon>
        <taxon>Porifera</taxon>
        <taxon>Demospongiae</taxon>
        <taxon>Heteroscleromorpha</taxon>
        <taxon>Haplosclerida</taxon>
        <taxon>Niphatidae</taxon>
        <taxon>Amphimedon</taxon>
    </lineage>
</organism>
<dbReference type="InterPro" id="IPR017907">
    <property type="entry name" value="Znf_RING_CS"/>
</dbReference>
<evidence type="ECO:0000256" key="2">
    <source>
        <dbReference type="ARBA" id="ARBA00022771"/>
    </source>
</evidence>
<dbReference type="GO" id="GO:0000209">
    <property type="term" value="P:protein polyubiquitination"/>
    <property type="evidence" value="ECO:0007669"/>
    <property type="project" value="TreeGrafter"/>
</dbReference>
<evidence type="ECO:0000313" key="7">
    <source>
        <dbReference type="Proteomes" id="UP000007879"/>
    </source>
</evidence>
<dbReference type="STRING" id="400682.A0A1X7UN60"/>
<dbReference type="OrthoDB" id="6270329at2759"/>
<protein>
    <recommendedName>
        <fullName evidence="5">RING-type domain-containing protein</fullName>
    </recommendedName>
</protein>
<dbReference type="PANTHER" id="PTHR46016">
    <property type="entry name" value="ZINC FINGER, RING/FYVE/PHD-TYPE"/>
    <property type="match status" value="1"/>
</dbReference>
<dbReference type="Pfam" id="PF13923">
    <property type="entry name" value="zf-C3HC4_2"/>
    <property type="match status" value="1"/>
</dbReference>
<name>A0A1X7UN60_AMPQE</name>
<reference evidence="7" key="1">
    <citation type="journal article" date="2010" name="Nature">
        <title>The Amphimedon queenslandica genome and the evolution of animal complexity.</title>
        <authorList>
            <person name="Srivastava M."/>
            <person name="Simakov O."/>
            <person name="Chapman J."/>
            <person name="Fahey B."/>
            <person name="Gauthier M.E."/>
            <person name="Mitros T."/>
            <person name="Richards G.S."/>
            <person name="Conaco C."/>
            <person name="Dacre M."/>
            <person name="Hellsten U."/>
            <person name="Larroux C."/>
            <person name="Putnam N.H."/>
            <person name="Stanke M."/>
            <person name="Adamska M."/>
            <person name="Darling A."/>
            <person name="Degnan S.M."/>
            <person name="Oakley T.H."/>
            <person name="Plachetzki D.C."/>
            <person name="Zhai Y."/>
            <person name="Adamski M."/>
            <person name="Calcino A."/>
            <person name="Cummins S.F."/>
            <person name="Goodstein D.M."/>
            <person name="Harris C."/>
            <person name="Jackson D.J."/>
            <person name="Leys S.P."/>
            <person name="Shu S."/>
            <person name="Woodcroft B.J."/>
            <person name="Vervoort M."/>
            <person name="Kosik K.S."/>
            <person name="Manning G."/>
            <person name="Degnan B.M."/>
            <person name="Rokhsar D.S."/>
        </authorList>
    </citation>
    <scope>NUCLEOTIDE SEQUENCE [LARGE SCALE GENOMIC DNA]</scope>
</reference>
<keyword evidence="2 4" id="KW-0863">Zinc-finger</keyword>
<dbReference type="EnsemblMetazoa" id="Aqu2.1.28847_001">
    <property type="protein sequence ID" value="Aqu2.1.28847_001"/>
    <property type="gene ID" value="Aqu2.1.28847"/>
</dbReference>
<dbReference type="GO" id="GO:0008270">
    <property type="term" value="F:zinc ion binding"/>
    <property type="evidence" value="ECO:0007669"/>
    <property type="project" value="UniProtKB-KW"/>
</dbReference>
<dbReference type="SUPFAM" id="SSF57850">
    <property type="entry name" value="RING/U-box"/>
    <property type="match status" value="1"/>
</dbReference>
<dbReference type="Proteomes" id="UP000007879">
    <property type="component" value="Unassembled WGS sequence"/>
</dbReference>
<dbReference type="Gene3D" id="3.30.40.10">
    <property type="entry name" value="Zinc/RING finger domain, C3HC4 (zinc finger)"/>
    <property type="match status" value="1"/>
</dbReference>
<dbReference type="PROSITE" id="PS50089">
    <property type="entry name" value="ZF_RING_2"/>
    <property type="match status" value="1"/>
</dbReference>
<reference evidence="6" key="2">
    <citation type="submission" date="2017-05" db="UniProtKB">
        <authorList>
            <consortium name="EnsemblMetazoa"/>
        </authorList>
    </citation>
    <scope>IDENTIFICATION</scope>
</reference>
<dbReference type="FunCoup" id="A0A1X7UN60">
    <property type="interactions" value="95"/>
</dbReference>
<dbReference type="PROSITE" id="PS00518">
    <property type="entry name" value="ZF_RING_1"/>
    <property type="match status" value="1"/>
</dbReference>
<dbReference type="InterPro" id="IPR008598">
    <property type="entry name" value="Di19_Zn-bd"/>
</dbReference>
<evidence type="ECO:0000259" key="5">
    <source>
        <dbReference type="PROSITE" id="PS50089"/>
    </source>
</evidence>
<dbReference type="InterPro" id="IPR051438">
    <property type="entry name" value="RNF_E3_ubiq-protein_ligase"/>
</dbReference>
<dbReference type="GO" id="GO:0006511">
    <property type="term" value="P:ubiquitin-dependent protein catabolic process"/>
    <property type="evidence" value="ECO:0007669"/>
    <property type="project" value="TreeGrafter"/>
</dbReference>